<feature type="region of interest" description="Disordered" evidence="1">
    <location>
        <begin position="73"/>
        <end position="108"/>
    </location>
</feature>
<keyword evidence="3" id="KW-1185">Reference proteome</keyword>
<accession>A0A7J8GBM3</accession>
<evidence type="ECO:0000313" key="2">
    <source>
        <dbReference type="EMBL" id="KAF6456882.1"/>
    </source>
</evidence>
<evidence type="ECO:0000313" key="3">
    <source>
        <dbReference type="Proteomes" id="UP000593571"/>
    </source>
</evidence>
<name>A0A7J8GBM3_ROUAE</name>
<evidence type="ECO:0000256" key="1">
    <source>
        <dbReference type="SAM" id="MobiDB-lite"/>
    </source>
</evidence>
<dbReference type="AlphaFoldDB" id="A0A7J8GBM3"/>
<reference evidence="2 3" key="1">
    <citation type="journal article" date="2020" name="Nature">
        <title>Six reference-quality genomes reveal evolution of bat adaptations.</title>
        <authorList>
            <person name="Jebb D."/>
            <person name="Huang Z."/>
            <person name="Pippel M."/>
            <person name="Hughes G.M."/>
            <person name="Lavrichenko K."/>
            <person name="Devanna P."/>
            <person name="Winkler S."/>
            <person name="Jermiin L.S."/>
            <person name="Skirmuntt E.C."/>
            <person name="Katzourakis A."/>
            <person name="Burkitt-Gray L."/>
            <person name="Ray D.A."/>
            <person name="Sullivan K.A.M."/>
            <person name="Roscito J.G."/>
            <person name="Kirilenko B.M."/>
            <person name="Davalos L.M."/>
            <person name="Corthals A.P."/>
            <person name="Power M.L."/>
            <person name="Jones G."/>
            <person name="Ransome R.D."/>
            <person name="Dechmann D.K.N."/>
            <person name="Locatelli A.G."/>
            <person name="Puechmaille S.J."/>
            <person name="Fedrigo O."/>
            <person name="Jarvis E.D."/>
            <person name="Hiller M."/>
            <person name="Vernes S.C."/>
            <person name="Myers E.W."/>
            <person name="Teeling E.C."/>
        </authorList>
    </citation>
    <scope>NUCLEOTIDE SEQUENCE [LARGE SCALE GENOMIC DNA]</scope>
    <source>
        <strain evidence="2">MRouAeg1</strain>
        <tissue evidence="2">Muscle</tissue>
    </source>
</reference>
<dbReference type="EMBL" id="JACASE010000006">
    <property type="protein sequence ID" value="KAF6456882.1"/>
    <property type="molecule type" value="Genomic_DNA"/>
</dbReference>
<gene>
    <name evidence="2" type="ORF">HJG63_011515</name>
</gene>
<proteinExistence type="predicted"/>
<feature type="compositionally biased region" description="Basic and acidic residues" evidence="1">
    <location>
        <begin position="1"/>
        <end position="10"/>
    </location>
</feature>
<protein>
    <submittedName>
        <fullName evidence="2">Uncharacterized protein</fullName>
    </submittedName>
</protein>
<comment type="caution">
    <text evidence="2">The sequence shown here is derived from an EMBL/GenBank/DDBJ whole genome shotgun (WGS) entry which is preliminary data.</text>
</comment>
<feature type="region of interest" description="Disordered" evidence="1">
    <location>
        <begin position="1"/>
        <end position="48"/>
    </location>
</feature>
<dbReference type="Proteomes" id="UP000593571">
    <property type="component" value="Unassembled WGS sequence"/>
</dbReference>
<sequence>MQDPRQERPRPQLKSASLQMQGFKLGREPSLPTSSIGPWSPGTDGLIRGQFGQREATTGMQSATQMVIREQRAKARQCPASPSWASVSPRQRGGKGGAGRTRNPELFWNPQVSSGVSMVDAGSCLLP</sequence>
<organism evidence="2 3">
    <name type="scientific">Rousettus aegyptiacus</name>
    <name type="common">Egyptian fruit bat</name>
    <name type="synonym">Pteropus aegyptiacus</name>
    <dbReference type="NCBI Taxonomy" id="9407"/>
    <lineage>
        <taxon>Eukaryota</taxon>
        <taxon>Metazoa</taxon>
        <taxon>Chordata</taxon>
        <taxon>Craniata</taxon>
        <taxon>Vertebrata</taxon>
        <taxon>Euteleostomi</taxon>
        <taxon>Mammalia</taxon>
        <taxon>Eutheria</taxon>
        <taxon>Laurasiatheria</taxon>
        <taxon>Chiroptera</taxon>
        <taxon>Yinpterochiroptera</taxon>
        <taxon>Pteropodoidea</taxon>
        <taxon>Pteropodidae</taxon>
        <taxon>Rousettinae</taxon>
        <taxon>Rousettus</taxon>
    </lineage>
</organism>